<dbReference type="NCBIfam" id="TIGR04294">
    <property type="entry name" value="pre_pil_HX9DG"/>
    <property type="match status" value="1"/>
</dbReference>
<dbReference type="RefSeq" id="WP_144987860.1">
    <property type="nucleotide sequence ID" value="NZ_CP037920.1"/>
</dbReference>
<dbReference type="PANTHER" id="PTHR30093:SF2">
    <property type="entry name" value="TYPE II SECRETION SYSTEM PROTEIN H"/>
    <property type="match status" value="1"/>
</dbReference>
<dbReference type="Gene3D" id="3.30.700.10">
    <property type="entry name" value="Glycoprotein, Type 4 Pilin"/>
    <property type="match status" value="1"/>
</dbReference>
<protein>
    <submittedName>
        <fullName evidence="2">Type II secretion system protein G</fullName>
    </submittedName>
</protein>
<accession>A0A517W0S7</accession>
<proteinExistence type="predicted"/>
<evidence type="ECO:0000313" key="3">
    <source>
        <dbReference type="Proteomes" id="UP000318704"/>
    </source>
</evidence>
<dbReference type="InterPro" id="IPR012902">
    <property type="entry name" value="N_methyl_site"/>
</dbReference>
<reference evidence="2 3" key="1">
    <citation type="submission" date="2019-03" db="EMBL/GenBank/DDBJ databases">
        <title>Deep-cultivation of Planctomycetes and their phenomic and genomic characterization uncovers novel biology.</title>
        <authorList>
            <person name="Wiegand S."/>
            <person name="Jogler M."/>
            <person name="Boedeker C."/>
            <person name="Pinto D."/>
            <person name="Vollmers J."/>
            <person name="Rivas-Marin E."/>
            <person name="Kohn T."/>
            <person name="Peeters S.H."/>
            <person name="Heuer A."/>
            <person name="Rast P."/>
            <person name="Oberbeckmann S."/>
            <person name="Bunk B."/>
            <person name="Jeske O."/>
            <person name="Meyerdierks A."/>
            <person name="Storesund J.E."/>
            <person name="Kallscheuer N."/>
            <person name="Luecker S."/>
            <person name="Lage O.M."/>
            <person name="Pohl T."/>
            <person name="Merkel B.J."/>
            <person name="Hornburger P."/>
            <person name="Mueller R.-W."/>
            <person name="Bruemmer F."/>
            <person name="Labrenz M."/>
            <person name="Spormann A.M."/>
            <person name="Op den Camp H."/>
            <person name="Overmann J."/>
            <person name="Amann R."/>
            <person name="Jetten M.S.M."/>
            <person name="Mascher T."/>
            <person name="Medema M.H."/>
            <person name="Devos D.P."/>
            <person name="Kaster A.-K."/>
            <person name="Ovreas L."/>
            <person name="Rohde M."/>
            <person name="Galperin M.Y."/>
            <person name="Jogler C."/>
        </authorList>
    </citation>
    <scope>NUCLEOTIDE SEQUENCE [LARGE SCALE GENOMIC DNA]</scope>
    <source>
        <strain evidence="2 3">V144</strain>
    </source>
</reference>
<dbReference type="InterPro" id="IPR045584">
    <property type="entry name" value="Pilin-like"/>
</dbReference>
<dbReference type="Pfam" id="PF07963">
    <property type="entry name" value="N_methyl"/>
    <property type="match status" value="1"/>
</dbReference>
<dbReference type="KEGG" id="gaw:V144x_43710"/>
<dbReference type="InterPro" id="IPR011453">
    <property type="entry name" value="DUF1559"/>
</dbReference>
<dbReference type="NCBIfam" id="TIGR02532">
    <property type="entry name" value="IV_pilin_GFxxxE"/>
    <property type="match status" value="1"/>
</dbReference>
<organism evidence="2 3">
    <name type="scientific">Gimesia aquarii</name>
    <dbReference type="NCBI Taxonomy" id="2527964"/>
    <lineage>
        <taxon>Bacteria</taxon>
        <taxon>Pseudomonadati</taxon>
        <taxon>Planctomycetota</taxon>
        <taxon>Planctomycetia</taxon>
        <taxon>Planctomycetales</taxon>
        <taxon>Planctomycetaceae</taxon>
        <taxon>Gimesia</taxon>
    </lineage>
</organism>
<dbReference type="InterPro" id="IPR027558">
    <property type="entry name" value="Pre_pil_HX9DG_C"/>
</dbReference>
<dbReference type="PROSITE" id="PS00409">
    <property type="entry name" value="PROKAR_NTER_METHYL"/>
    <property type="match status" value="1"/>
</dbReference>
<dbReference type="Proteomes" id="UP000318704">
    <property type="component" value="Chromosome"/>
</dbReference>
<dbReference type="AlphaFoldDB" id="A0A517W0S7"/>
<dbReference type="PANTHER" id="PTHR30093">
    <property type="entry name" value="GENERAL SECRETION PATHWAY PROTEIN G"/>
    <property type="match status" value="1"/>
</dbReference>
<name>A0A517W0S7_9PLAN</name>
<evidence type="ECO:0000259" key="1">
    <source>
        <dbReference type="Pfam" id="PF07596"/>
    </source>
</evidence>
<feature type="domain" description="DUF1559" evidence="1">
    <location>
        <begin position="32"/>
        <end position="299"/>
    </location>
</feature>
<dbReference type="SUPFAM" id="SSF54523">
    <property type="entry name" value="Pili subunits"/>
    <property type="match status" value="1"/>
</dbReference>
<dbReference type="EMBL" id="CP037920">
    <property type="protein sequence ID" value="QDT98862.1"/>
    <property type="molecule type" value="Genomic_DNA"/>
</dbReference>
<evidence type="ECO:0000313" key="2">
    <source>
        <dbReference type="EMBL" id="QDT98862.1"/>
    </source>
</evidence>
<gene>
    <name evidence="2" type="primary">xcpT_44</name>
    <name evidence="2" type="ORF">V144x_43710</name>
</gene>
<dbReference type="Pfam" id="PF07596">
    <property type="entry name" value="SBP_bac_10"/>
    <property type="match status" value="1"/>
</dbReference>
<sequence length="319" mass="34281">MINKKRGFTLIELLVVIAIIAILIALLLPAVQQAREAARRASCKNNLKQIGLALHNYNETHSCFPVGISGSPVDINGVRWYNTGKVLWMAYVLPFIDQGNLYQDIDFNVGDPGRNAVNSPVKARILPVYRCPSDPGNQAATGYLQEGPSNYGACLGRDPINAIFGGGSAHANNGTSVLYMNSRTKLRDITDGSSNTMVVAECLVGGIYYDYGNGVNSPLPACSNNPAGTPRTGRGRSWFFGDNAIEWGFTTTFPPNALSETGGCKSYQEFGNSDAGSKHEGGAHILLCDGAVRFVSENMHLPTWQNLGDKADGNVLGEY</sequence>